<dbReference type="RefSeq" id="WP_081042757.1">
    <property type="nucleotide sequence ID" value="NZ_JABRBQ010000001.1"/>
</dbReference>
<reference evidence="3" key="1">
    <citation type="submission" date="2015-10" db="EMBL/GenBank/DDBJ databases">
        <title>Draft Genome Sequences of 11 Lactococcus lactis subspecies cremoris strains.</title>
        <authorList>
            <person name="Wels M."/>
            <person name="Backus L."/>
            <person name="Boekhorst J."/>
            <person name="Dijkstra A."/>
            <person name="Beerthuizen M."/>
            <person name="Kelly W."/>
            <person name="Siezen R."/>
            <person name="Bachmann H."/>
            <person name="Van Hijum S."/>
        </authorList>
    </citation>
    <scope>NUCLEOTIDE SEQUENCE [LARGE SCALE GENOMIC DNA]</scope>
    <source>
        <strain evidence="3">N42</strain>
    </source>
</reference>
<dbReference type="InterPro" id="IPR029052">
    <property type="entry name" value="Metallo-depent_PP-like"/>
</dbReference>
<feature type="domain" description="Calcineurin-like phosphoesterase" evidence="1">
    <location>
        <begin position="298"/>
        <end position="530"/>
    </location>
</feature>
<sequence length="583" mass="66515">MKAKNEISKERKETVETAIEIKQNNLEISQNLLEGRFELYPENRRRSVNKVIYQSQYFQLVYNLNHKSLAIESKGDLIYSAIPYDTGRNYIQKASIQAILHPNETRKYIESHENNLKKYLALSIFQLTGQRVALDSNEVKQAYQQIFMDPLFEMQVLGRLMQHDETGPLSANLAGKFLHSENRKTGISPYLAEYLKFVVEVTQNLPISTDGKNVHLLDSAHEQPKENVYLDQSKNLALSSQSDLKVGLENLPAPLKVEIENIQIAEPIKEVVTKPLLKSNVGNQLRNLRKNYVAHSQNPKDLEQYFENVHSTENNNKINVISDIDSQDGKLPFSNPNFNILVGNISDSVVSDSKIQGIYVIGNHELADILSEQKIFSKSKWDDFREKEWFKDLVLDPDQAWPKLPIGDNSFYELIKEELAQNFPKMKILNNESVIYEGVRYIGLTIPVALAKRKKELQNFIAIELKRLLAQDKQIPTVVVSHAPLFNELSMLSPKSSSYNKSYKCAHRGILSLFEDFNIIGAIHGHHHIPASSGQSKMVKFSNKNIFVVCSIYSKINTGFELAKLLPDTIMEKPLGLKKDKNY</sequence>
<dbReference type="Pfam" id="PF00149">
    <property type="entry name" value="Metallophos"/>
    <property type="match status" value="1"/>
</dbReference>
<evidence type="ECO:0000259" key="1">
    <source>
        <dbReference type="Pfam" id="PF00149"/>
    </source>
</evidence>
<proteinExistence type="predicted"/>
<name>A0A0V8EL60_LACLL</name>
<gene>
    <name evidence="2" type="ORF">N42_1534</name>
</gene>
<dbReference type="GO" id="GO:0016787">
    <property type="term" value="F:hydrolase activity"/>
    <property type="evidence" value="ECO:0007669"/>
    <property type="project" value="InterPro"/>
</dbReference>
<organism evidence="2 3">
    <name type="scientific">Lactococcus lactis subsp. lactis</name>
    <name type="common">Streptococcus lactis</name>
    <dbReference type="NCBI Taxonomy" id="1360"/>
    <lineage>
        <taxon>Bacteria</taxon>
        <taxon>Bacillati</taxon>
        <taxon>Bacillota</taxon>
        <taxon>Bacilli</taxon>
        <taxon>Lactobacillales</taxon>
        <taxon>Streptococcaceae</taxon>
        <taxon>Lactococcus</taxon>
    </lineage>
</organism>
<dbReference type="PATRIC" id="fig|1360.116.peg.1324"/>
<dbReference type="EMBL" id="LKLW01000090">
    <property type="protein sequence ID" value="KSU26596.1"/>
    <property type="molecule type" value="Genomic_DNA"/>
</dbReference>
<dbReference type="InterPro" id="IPR004843">
    <property type="entry name" value="Calcineurin-like_PHP"/>
</dbReference>
<protein>
    <recommendedName>
        <fullName evidence="1">Calcineurin-like phosphoesterase domain-containing protein</fullName>
    </recommendedName>
</protein>
<dbReference type="Proteomes" id="UP000052991">
    <property type="component" value="Unassembled WGS sequence"/>
</dbReference>
<dbReference type="SUPFAM" id="SSF56300">
    <property type="entry name" value="Metallo-dependent phosphatases"/>
    <property type="match status" value="1"/>
</dbReference>
<comment type="caution">
    <text evidence="2">The sequence shown here is derived from an EMBL/GenBank/DDBJ whole genome shotgun (WGS) entry which is preliminary data.</text>
</comment>
<accession>A0A0V8EL60</accession>
<evidence type="ECO:0000313" key="2">
    <source>
        <dbReference type="EMBL" id="KSU26596.1"/>
    </source>
</evidence>
<dbReference type="AlphaFoldDB" id="A0A0V8EL60"/>
<evidence type="ECO:0000313" key="3">
    <source>
        <dbReference type="Proteomes" id="UP000052991"/>
    </source>
</evidence>